<name>A0ACB8X258_9TELE</name>
<sequence>MPGRPGRPKRIVRICWEHLAKEPVQMVFNSHLQQSFDCILMVARDMESKCALFCAAIVEAVVMSGGRKAAGAIRGGNPQSRWWTPEVRGLSG</sequence>
<organism evidence="1 2">
    <name type="scientific">Scortum barcoo</name>
    <name type="common">barcoo grunter</name>
    <dbReference type="NCBI Taxonomy" id="214431"/>
    <lineage>
        <taxon>Eukaryota</taxon>
        <taxon>Metazoa</taxon>
        <taxon>Chordata</taxon>
        <taxon>Craniata</taxon>
        <taxon>Vertebrata</taxon>
        <taxon>Euteleostomi</taxon>
        <taxon>Actinopterygii</taxon>
        <taxon>Neopterygii</taxon>
        <taxon>Teleostei</taxon>
        <taxon>Neoteleostei</taxon>
        <taxon>Acanthomorphata</taxon>
        <taxon>Eupercaria</taxon>
        <taxon>Centrarchiformes</taxon>
        <taxon>Terapontoidei</taxon>
        <taxon>Terapontidae</taxon>
        <taxon>Scortum</taxon>
    </lineage>
</organism>
<comment type="caution">
    <text evidence="1">The sequence shown here is derived from an EMBL/GenBank/DDBJ whole genome shotgun (WGS) entry which is preliminary data.</text>
</comment>
<reference evidence="1" key="1">
    <citation type="submission" date="2022-04" db="EMBL/GenBank/DDBJ databases">
        <title>Jade perch genome.</title>
        <authorList>
            <person name="Chao B."/>
        </authorList>
    </citation>
    <scope>NUCLEOTIDE SEQUENCE</scope>
    <source>
        <strain evidence="1">CB-2022</strain>
    </source>
</reference>
<gene>
    <name evidence="1" type="ORF">L3Q82_006337</name>
</gene>
<proteinExistence type="predicted"/>
<evidence type="ECO:0000313" key="1">
    <source>
        <dbReference type="EMBL" id="KAI3373043.1"/>
    </source>
</evidence>
<keyword evidence="2" id="KW-1185">Reference proteome</keyword>
<dbReference type="EMBL" id="CM041534">
    <property type="protein sequence ID" value="KAI3373043.1"/>
    <property type="molecule type" value="Genomic_DNA"/>
</dbReference>
<protein>
    <submittedName>
        <fullName evidence="1">Uncharacterized protein</fullName>
    </submittedName>
</protein>
<evidence type="ECO:0000313" key="2">
    <source>
        <dbReference type="Proteomes" id="UP000831701"/>
    </source>
</evidence>
<dbReference type="Proteomes" id="UP000831701">
    <property type="component" value="Chromosome 4"/>
</dbReference>
<accession>A0ACB8X258</accession>